<comment type="subcellular location">
    <subcellularLocation>
        <location evidence="1 9">Cell membrane</location>
        <topology evidence="1 9">Multi-pass membrane protein</topology>
    </subcellularLocation>
</comment>
<dbReference type="PROSITE" id="PS50263">
    <property type="entry name" value="CN_HYDROLASE"/>
    <property type="match status" value="1"/>
</dbReference>
<evidence type="ECO:0000256" key="4">
    <source>
        <dbReference type="ARBA" id="ARBA00022679"/>
    </source>
</evidence>
<keyword evidence="5 9" id="KW-0812">Transmembrane</keyword>
<dbReference type="Gene3D" id="3.60.110.10">
    <property type="entry name" value="Carbon-nitrogen hydrolase"/>
    <property type="match status" value="1"/>
</dbReference>
<dbReference type="STRING" id="682795.AciX8_2718"/>
<dbReference type="HAMAP" id="MF_01148">
    <property type="entry name" value="Lnt"/>
    <property type="match status" value="1"/>
</dbReference>
<proteinExistence type="inferred from homology"/>
<dbReference type="SUPFAM" id="SSF56317">
    <property type="entry name" value="Carbon-nitrogen hydrolase"/>
    <property type="match status" value="1"/>
</dbReference>
<keyword evidence="8 9" id="KW-0012">Acyltransferase</keyword>
<organism evidence="11 12">
    <name type="scientific">Granulicella mallensis (strain ATCC BAA-1857 / DSM 23137 / MP5ACTX8)</name>
    <dbReference type="NCBI Taxonomy" id="682795"/>
    <lineage>
        <taxon>Bacteria</taxon>
        <taxon>Pseudomonadati</taxon>
        <taxon>Acidobacteriota</taxon>
        <taxon>Terriglobia</taxon>
        <taxon>Terriglobales</taxon>
        <taxon>Acidobacteriaceae</taxon>
        <taxon>Granulicella</taxon>
    </lineage>
</organism>
<keyword evidence="11" id="KW-0449">Lipoprotein</keyword>
<dbReference type="eggNOG" id="COG0815">
    <property type="taxonomic scope" value="Bacteria"/>
</dbReference>
<dbReference type="GO" id="GO:0005886">
    <property type="term" value="C:plasma membrane"/>
    <property type="evidence" value="ECO:0007669"/>
    <property type="project" value="UniProtKB-SubCell"/>
</dbReference>
<comment type="similarity">
    <text evidence="2 9">Belongs to the CN hydrolase family. Apolipoprotein N-acyltransferase subfamily.</text>
</comment>
<reference evidence="11 12" key="1">
    <citation type="submission" date="2011-11" db="EMBL/GenBank/DDBJ databases">
        <title>Complete sequence of Granulicella mallensis MP5ACTX8.</title>
        <authorList>
            <consortium name="US DOE Joint Genome Institute"/>
            <person name="Lucas S."/>
            <person name="Copeland A."/>
            <person name="Lapidus A."/>
            <person name="Cheng J.-F."/>
            <person name="Goodwin L."/>
            <person name="Pitluck S."/>
            <person name="Peters L."/>
            <person name="Lu M."/>
            <person name="Detter J.C."/>
            <person name="Han C."/>
            <person name="Tapia R."/>
            <person name="Land M."/>
            <person name="Hauser L."/>
            <person name="Kyrpides N."/>
            <person name="Ivanova N."/>
            <person name="Mikhailova N."/>
            <person name="Pagani I."/>
            <person name="Rawat S."/>
            <person name="Mannisto M."/>
            <person name="Haggblom M."/>
            <person name="Woyke T."/>
        </authorList>
    </citation>
    <scope>NUCLEOTIDE SEQUENCE [LARGE SCALE GENOMIC DNA]</scope>
    <source>
        <strain evidence="12">ATCC BAA-1857 / DSM 23137 / MP5ACTX8</strain>
    </source>
</reference>
<dbReference type="CDD" id="cd07571">
    <property type="entry name" value="ALP_N-acyl_transferase"/>
    <property type="match status" value="1"/>
</dbReference>
<feature type="transmembrane region" description="Helical" evidence="9">
    <location>
        <begin position="176"/>
        <end position="197"/>
    </location>
</feature>
<evidence type="ECO:0000256" key="1">
    <source>
        <dbReference type="ARBA" id="ARBA00004651"/>
    </source>
</evidence>
<evidence type="ECO:0000256" key="9">
    <source>
        <dbReference type="HAMAP-Rule" id="MF_01148"/>
    </source>
</evidence>
<dbReference type="NCBIfam" id="TIGR00546">
    <property type="entry name" value="lnt"/>
    <property type="match status" value="1"/>
</dbReference>
<dbReference type="GO" id="GO:0016410">
    <property type="term" value="F:N-acyltransferase activity"/>
    <property type="evidence" value="ECO:0007669"/>
    <property type="project" value="UniProtKB-UniRule"/>
</dbReference>
<evidence type="ECO:0000256" key="7">
    <source>
        <dbReference type="ARBA" id="ARBA00023136"/>
    </source>
</evidence>
<keyword evidence="12" id="KW-1185">Reference proteome</keyword>
<keyword evidence="4 9" id="KW-0808">Transferase</keyword>
<feature type="transmembrane region" description="Helical" evidence="9">
    <location>
        <begin position="38"/>
        <end position="57"/>
    </location>
</feature>
<evidence type="ECO:0000259" key="10">
    <source>
        <dbReference type="PROSITE" id="PS50263"/>
    </source>
</evidence>
<feature type="transmembrane region" description="Helical" evidence="9">
    <location>
        <begin position="101"/>
        <end position="125"/>
    </location>
</feature>
<evidence type="ECO:0000256" key="2">
    <source>
        <dbReference type="ARBA" id="ARBA00010065"/>
    </source>
</evidence>
<evidence type="ECO:0000313" key="11">
    <source>
        <dbReference type="EMBL" id="AEU37028.1"/>
    </source>
</evidence>
<evidence type="ECO:0000256" key="5">
    <source>
        <dbReference type="ARBA" id="ARBA00022692"/>
    </source>
</evidence>
<dbReference type="PANTHER" id="PTHR38686:SF1">
    <property type="entry name" value="APOLIPOPROTEIN N-ACYLTRANSFERASE"/>
    <property type="match status" value="1"/>
</dbReference>
<dbReference type="AlphaFoldDB" id="G8P1X6"/>
<dbReference type="InterPro" id="IPR004563">
    <property type="entry name" value="Apolipo_AcylTrfase"/>
</dbReference>
<feature type="domain" description="CN hydrolase" evidence="10">
    <location>
        <begin position="248"/>
        <end position="507"/>
    </location>
</feature>
<dbReference type="InterPro" id="IPR036526">
    <property type="entry name" value="C-N_Hydrolase_sf"/>
</dbReference>
<evidence type="ECO:0000256" key="3">
    <source>
        <dbReference type="ARBA" id="ARBA00022475"/>
    </source>
</evidence>
<dbReference type="InterPro" id="IPR045378">
    <property type="entry name" value="LNT_N"/>
</dbReference>
<dbReference type="UniPathway" id="UPA00666"/>
<comment type="catalytic activity">
    <reaction evidence="9">
        <text>N-terminal S-1,2-diacyl-sn-glyceryl-L-cysteinyl-[lipoprotein] + a glycerophospholipid = N-acyl-S-1,2-diacyl-sn-glyceryl-L-cysteinyl-[lipoprotein] + a 2-acyl-sn-glycero-3-phospholipid + H(+)</text>
        <dbReference type="Rhea" id="RHEA:48228"/>
        <dbReference type="Rhea" id="RHEA-COMP:14681"/>
        <dbReference type="Rhea" id="RHEA-COMP:14684"/>
        <dbReference type="ChEBI" id="CHEBI:15378"/>
        <dbReference type="ChEBI" id="CHEBI:136912"/>
        <dbReference type="ChEBI" id="CHEBI:140656"/>
        <dbReference type="ChEBI" id="CHEBI:140657"/>
        <dbReference type="ChEBI" id="CHEBI:140660"/>
        <dbReference type="EC" id="2.3.1.269"/>
    </reaction>
</comment>
<comment type="pathway">
    <text evidence="9">Protein modification; lipoprotein biosynthesis (N-acyl transfer).</text>
</comment>
<evidence type="ECO:0000256" key="8">
    <source>
        <dbReference type="ARBA" id="ARBA00023315"/>
    </source>
</evidence>
<feature type="transmembrane region" description="Helical" evidence="9">
    <location>
        <begin position="137"/>
        <end position="156"/>
    </location>
</feature>
<dbReference type="KEGG" id="gma:AciX8_2718"/>
<dbReference type="Pfam" id="PF20154">
    <property type="entry name" value="LNT_N"/>
    <property type="match status" value="1"/>
</dbReference>
<name>G8P1X6_GRAMM</name>
<evidence type="ECO:0000256" key="6">
    <source>
        <dbReference type="ARBA" id="ARBA00022989"/>
    </source>
</evidence>
<dbReference type="GO" id="GO:0042158">
    <property type="term" value="P:lipoprotein biosynthetic process"/>
    <property type="evidence" value="ECO:0007669"/>
    <property type="project" value="UniProtKB-UniRule"/>
</dbReference>
<dbReference type="HOGENOM" id="CLU_019563_1_2_0"/>
<feature type="transmembrane region" description="Helical" evidence="9">
    <location>
        <begin position="209"/>
        <end position="227"/>
    </location>
</feature>
<dbReference type="EC" id="2.3.1.269" evidence="9"/>
<dbReference type="InterPro" id="IPR003010">
    <property type="entry name" value="C-N_Hydrolase"/>
</dbReference>
<dbReference type="Proteomes" id="UP000007113">
    <property type="component" value="Chromosome"/>
</dbReference>
<feature type="transmembrane region" description="Helical" evidence="9">
    <location>
        <begin position="69"/>
        <end position="89"/>
    </location>
</feature>
<comment type="function">
    <text evidence="9">Catalyzes the phospholipid dependent N-acylation of the N-terminal cysteine of apolipoprotein, the last step in lipoprotein maturation.</text>
</comment>
<feature type="transmembrane region" description="Helical" evidence="9">
    <location>
        <begin position="514"/>
        <end position="533"/>
    </location>
</feature>
<evidence type="ECO:0000313" key="12">
    <source>
        <dbReference type="Proteomes" id="UP000007113"/>
    </source>
</evidence>
<keyword evidence="6 9" id="KW-1133">Transmembrane helix</keyword>
<dbReference type="PANTHER" id="PTHR38686">
    <property type="entry name" value="APOLIPOPROTEIN N-ACYLTRANSFERASE"/>
    <property type="match status" value="1"/>
</dbReference>
<dbReference type="Pfam" id="PF00795">
    <property type="entry name" value="CN_hydrolase"/>
    <property type="match status" value="1"/>
</dbReference>
<protein>
    <recommendedName>
        <fullName evidence="9">Apolipoprotein N-acyltransferase</fullName>
        <shortName evidence="9">ALP N-acyltransferase</shortName>
        <ecNumber evidence="9">2.3.1.269</ecNumber>
    </recommendedName>
</protein>
<keyword evidence="3 9" id="KW-1003">Cell membrane</keyword>
<sequence length="538" mass="59715">MLDSKPMRTIPLRLWTLTILSSLLQVLPFPISGPVPSWRRVFCWFCLVPLLMALLGKDTHGNRLRPAQTALLGYICGFFWYMGNCYWVYRTMHLYGGIPSAAAFGILVLFSLYVGLYHGLFGWLVGLLHRKFSPQTVLWIVPFVWVGVELARARITGFPWDLLGYTQVDNLTVTRLAPWTGVFGLSFVIVLVNILWVSRVFPRQGKNSYAGPIFAAVLTIVTTLVAGHRSPSASSEATARAVLLQENLGIGAEAPATPETEPQMLASFTDLSLHPQFTPGIHGGAANSSPKPDMIVWPEAPTAFRDGDPYFLQAMGEVARRSGTSVIVNDISLAPRDSDGLGHVYNSSTFFAADGSRAGRYDKMHLVPFGEYTPYKPLFFFVGHLLDDLLFVPGLQRSLFDTGGKKYGVFICYESIFGDDIRRFVGDGSQVLVNISDDGWYGDTSAPWEHLDMVRMRAIENNRWVLRATNTGLTGAIDPYGRITASMPRHIRGSIEVAFGYREGLTFYTRHGDWLAWICALVSAAMLAMSFMGRRAVN</sequence>
<keyword evidence="7 9" id="KW-0472">Membrane</keyword>
<dbReference type="EMBL" id="CP003130">
    <property type="protein sequence ID" value="AEU37028.1"/>
    <property type="molecule type" value="Genomic_DNA"/>
</dbReference>
<gene>
    <name evidence="9" type="primary">lnt</name>
    <name evidence="11" type="ordered locus">AciX8_2718</name>
</gene>
<accession>G8P1X6</accession>